<protein>
    <recommendedName>
        <fullName evidence="9">Transport permease protein</fullName>
    </recommendedName>
</protein>
<keyword evidence="4 9" id="KW-1003">Cell membrane</keyword>
<gene>
    <name evidence="11" type="ORF">IFJ97_02460</name>
</gene>
<name>A0A8J6YAE2_9BACT</name>
<evidence type="ECO:0000256" key="5">
    <source>
        <dbReference type="ARBA" id="ARBA00022692"/>
    </source>
</evidence>
<keyword evidence="7" id="KW-0625">Polysaccharide transport</keyword>
<evidence type="ECO:0000256" key="8">
    <source>
        <dbReference type="ARBA" id="ARBA00023136"/>
    </source>
</evidence>
<feature type="transmembrane region" description="Helical" evidence="9">
    <location>
        <begin position="33"/>
        <end position="55"/>
    </location>
</feature>
<reference evidence="11 12" key="1">
    <citation type="submission" date="2020-08" db="EMBL/GenBank/DDBJ databases">
        <title>Acidobacteriota in marine sediments use diverse sulfur dissimilation pathways.</title>
        <authorList>
            <person name="Wasmund K."/>
        </authorList>
    </citation>
    <scope>NUCLEOTIDE SEQUENCE [LARGE SCALE GENOMIC DNA]</scope>
    <source>
        <strain evidence="11">MAG AM3-A</strain>
    </source>
</reference>
<dbReference type="InterPro" id="IPR047817">
    <property type="entry name" value="ABC2_TM_bact-type"/>
</dbReference>
<feature type="transmembrane region" description="Helical" evidence="9">
    <location>
        <begin position="234"/>
        <end position="251"/>
    </location>
</feature>
<dbReference type="GO" id="GO:0015920">
    <property type="term" value="P:lipopolysaccharide transport"/>
    <property type="evidence" value="ECO:0007669"/>
    <property type="project" value="TreeGrafter"/>
</dbReference>
<dbReference type="PANTHER" id="PTHR30413:SF10">
    <property type="entry name" value="CAPSULE POLYSACCHARIDE EXPORT INNER-MEMBRANE PROTEIN CTRC"/>
    <property type="match status" value="1"/>
</dbReference>
<comment type="caution">
    <text evidence="11">The sequence shown here is derived from an EMBL/GenBank/DDBJ whole genome shotgun (WGS) entry which is preliminary data.</text>
</comment>
<dbReference type="InterPro" id="IPR013525">
    <property type="entry name" value="ABC2_TM"/>
</dbReference>
<evidence type="ECO:0000256" key="7">
    <source>
        <dbReference type="ARBA" id="ARBA00023047"/>
    </source>
</evidence>
<feature type="transmembrane region" description="Helical" evidence="9">
    <location>
        <begin position="179"/>
        <end position="197"/>
    </location>
</feature>
<dbReference type="GO" id="GO:0005886">
    <property type="term" value="C:plasma membrane"/>
    <property type="evidence" value="ECO:0007669"/>
    <property type="project" value="UniProtKB-SubCell"/>
</dbReference>
<dbReference type="AlphaFoldDB" id="A0A8J6YAE2"/>
<evidence type="ECO:0000256" key="9">
    <source>
        <dbReference type="RuleBase" id="RU361157"/>
    </source>
</evidence>
<evidence type="ECO:0000256" key="3">
    <source>
        <dbReference type="ARBA" id="ARBA00022448"/>
    </source>
</evidence>
<feature type="transmembrane region" description="Helical" evidence="9">
    <location>
        <begin position="67"/>
        <end position="91"/>
    </location>
</feature>
<comment type="subcellular location">
    <subcellularLocation>
        <location evidence="1 9">Cell membrane</location>
        <topology evidence="1 9">Multi-pass membrane protein</topology>
    </subcellularLocation>
</comment>
<dbReference type="Proteomes" id="UP000598633">
    <property type="component" value="Unassembled WGS sequence"/>
</dbReference>
<feature type="domain" description="ABC transmembrane type-2" evidence="10">
    <location>
        <begin position="31"/>
        <end position="258"/>
    </location>
</feature>
<keyword evidence="8 9" id="KW-0472">Membrane</keyword>
<evidence type="ECO:0000256" key="4">
    <source>
        <dbReference type="ARBA" id="ARBA00022475"/>
    </source>
</evidence>
<accession>A0A8J6YAE2</accession>
<dbReference type="GO" id="GO:0015774">
    <property type="term" value="P:polysaccharide transport"/>
    <property type="evidence" value="ECO:0007669"/>
    <property type="project" value="UniProtKB-KW"/>
</dbReference>
<evidence type="ECO:0000256" key="6">
    <source>
        <dbReference type="ARBA" id="ARBA00022989"/>
    </source>
</evidence>
<dbReference type="PROSITE" id="PS51012">
    <property type="entry name" value="ABC_TM2"/>
    <property type="match status" value="1"/>
</dbReference>
<feature type="transmembrane region" description="Helical" evidence="9">
    <location>
        <begin position="145"/>
        <end position="173"/>
    </location>
</feature>
<proteinExistence type="inferred from homology"/>
<dbReference type="Pfam" id="PF01061">
    <property type="entry name" value="ABC2_membrane"/>
    <property type="match status" value="1"/>
</dbReference>
<evidence type="ECO:0000313" key="11">
    <source>
        <dbReference type="EMBL" id="MBD3870205.1"/>
    </source>
</evidence>
<comment type="similarity">
    <text evidence="2 9">Belongs to the ABC-2 integral membrane protein family.</text>
</comment>
<evidence type="ECO:0000259" key="10">
    <source>
        <dbReference type="PROSITE" id="PS51012"/>
    </source>
</evidence>
<organism evidence="11 12">
    <name type="scientific">Candidatus Sulfomarinibacter kjeldsenii</name>
    <dbReference type="NCBI Taxonomy" id="2885994"/>
    <lineage>
        <taxon>Bacteria</taxon>
        <taxon>Pseudomonadati</taxon>
        <taxon>Acidobacteriota</taxon>
        <taxon>Thermoanaerobaculia</taxon>
        <taxon>Thermoanaerobaculales</taxon>
        <taxon>Candidatus Sulfomarinibacteraceae</taxon>
        <taxon>Candidatus Sulfomarinibacter</taxon>
    </lineage>
</organism>
<dbReference type="PANTHER" id="PTHR30413">
    <property type="entry name" value="INNER MEMBRANE TRANSPORT PERMEASE"/>
    <property type="match status" value="1"/>
</dbReference>
<evidence type="ECO:0000256" key="1">
    <source>
        <dbReference type="ARBA" id="ARBA00004651"/>
    </source>
</evidence>
<evidence type="ECO:0000313" key="12">
    <source>
        <dbReference type="Proteomes" id="UP000598633"/>
    </source>
</evidence>
<keyword evidence="3 9" id="KW-0813">Transport</keyword>
<evidence type="ECO:0000256" key="2">
    <source>
        <dbReference type="ARBA" id="ARBA00007783"/>
    </source>
</evidence>
<keyword evidence="5 9" id="KW-0812">Transmembrane</keyword>
<dbReference type="GO" id="GO:0140359">
    <property type="term" value="F:ABC-type transporter activity"/>
    <property type="evidence" value="ECO:0007669"/>
    <property type="project" value="InterPro"/>
</dbReference>
<sequence>MTVIRILWRHRALIAVLVRRDLDARYRASVLGFFWSLINPLLLLAVYAVVFTYIFNPRFPGGDPYPLFLFSGLLPWLFFSGAVLDGSATLIDNGPLLAKVMCPPELFPAVTVLSHLIHHLLALPVLFLAMVVSSAAGLHSFPWTFPLIVVALVPWLLTTGGAVFAISVLSVHYRDMRDLVGHLLNLLFFSSPIIYSLEGLQVPVILHRILTLNPLASLVTVYRDAAFAGRVSPPQLWLTAFVVGGVSWWLGTRVFAAYRETVVEAV</sequence>
<keyword evidence="6 9" id="KW-1133">Transmembrane helix</keyword>
<feature type="transmembrane region" description="Helical" evidence="9">
    <location>
        <begin position="116"/>
        <end position="138"/>
    </location>
</feature>
<keyword evidence="7" id="KW-0762">Sugar transport</keyword>
<dbReference type="EMBL" id="JACXWA010000041">
    <property type="protein sequence ID" value="MBD3870205.1"/>
    <property type="molecule type" value="Genomic_DNA"/>
</dbReference>